<evidence type="ECO:0000313" key="2">
    <source>
        <dbReference type="Proteomes" id="UP000280307"/>
    </source>
</evidence>
<reference evidence="1 2" key="1">
    <citation type="submission" date="2018-12" db="EMBL/GenBank/DDBJ databases">
        <title>Genome Sequence of Candidatus Viridilinea halotolerans isolated from saline sulfide-rich spring.</title>
        <authorList>
            <person name="Grouzdev D.S."/>
            <person name="Burganskaya E.I."/>
            <person name="Krutkina M.S."/>
            <person name="Sukhacheva M.V."/>
            <person name="Gorlenko V.M."/>
        </authorList>
    </citation>
    <scope>NUCLEOTIDE SEQUENCE [LARGE SCALE GENOMIC DNA]</scope>
    <source>
        <strain evidence="1">Chok-6</strain>
    </source>
</reference>
<sequence>MTFTIETEQETDQRWIAEILELAGVLAYGTTREEAVARAKALALRVLAERL</sequence>
<dbReference type="InterPro" id="IPR035069">
    <property type="entry name" value="TTHA1013/TTHA0281-like"/>
</dbReference>
<accession>A0A426UA89</accession>
<name>A0A426UA89_9CHLR</name>
<dbReference type="AlphaFoldDB" id="A0A426UA89"/>
<dbReference type="Gene3D" id="3.30.160.250">
    <property type="match status" value="1"/>
</dbReference>
<dbReference type="Proteomes" id="UP000280307">
    <property type="component" value="Unassembled WGS sequence"/>
</dbReference>
<protein>
    <submittedName>
        <fullName evidence="1">Type II toxin-antitoxin system HicB family antitoxin</fullName>
    </submittedName>
</protein>
<evidence type="ECO:0000313" key="1">
    <source>
        <dbReference type="EMBL" id="RRR77138.1"/>
    </source>
</evidence>
<dbReference type="EMBL" id="RSAS01000076">
    <property type="protein sequence ID" value="RRR77138.1"/>
    <property type="molecule type" value="Genomic_DNA"/>
</dbReference>
<dbReference type="SUPFAM" id="SSF143100">
    <property type="entry name" value="TTHA1013/TTHA0281-like"/>
    <property type="match status" value="1"/>
</dbReference>
<gene>
    <name evidence="1" type="ORF">EI684_01900</name>
</gene>
<organism evidence="1 2">
    <name type="scientific">Candidatus Viridilinea halotolerans</name>
    <dbReference type="NCBI Taxonomy" id="2491704"/>
    <lineage>
        <taxon>Bacteria</taxon>
        <taxon>Bacillati</taxon>
        <taxon>Chloroflexota</taxon>
        <taxon>Chloroflexia</taxon>
        <taxon>Chloroflexales</taxon>
        <taxon>Chloroflexineae</taxon>
        <taxon>Oscillochloridaceae</taxon>
        <taxon>Candidatus Viridilinea</taxon>
    </lineage>
</organism>
<comment type="caution">
    <text evidence="1">The sequence shown here is derived from an EMBL/GenBank/DDBJ whole genome shotgun (WGS) entry which is preliminary data.</text>
</comment>
<proteinExistence type="predicted"/>